<dbReference type="Pfam" id="PF00392">
    <property type="entry name" value="GntR"/>
    <property type="match status" value="1"/>
</dbReference>
<dbReference type="InterPro" id="IPR011711">
    <property type="entry name" value="GntR_C"/>
</dbReference>
<dbReference type="PANTHER" id="PTHR43537:SF5">
    <property type="entry name" value="UXU OPERON TRANSCRIPTIONAL REGULATOR"/>
    <property type="match status" value="1"/>
</dbReference>
<dbReference type="Pfam" id="PF07729">
    <property type="entry name" value="FCD"/>
    <property type="match status" value="1"/>
</dbReference>
<dbReference type="Gene3D" id="1.10.10.10">
    <property type="entry name" value="Winged helix-like DNA-binding domain superfamily/Winged helix DNA-binding domain"/>
    <property type="match status" value="1"/>
</dbReference>
<dbReference type="InterPro" id="IPR000524">
    <property type="entry name" value="Tscrpt_reg_HTH_GntR"/>
</dbReference>
<evidence type="ECO:0000259" key="4">
    <source>
        <dbReference type="PROSITE" id="PS50949"/>
    </source>
</evidence>
<evidence type="ECO:0000256" key="1">
    <source>
        <dbReference type="ARBA" id="ARBA00023015"/>
    </source>
</evidence>
<organism evidence="5 6">
    <name type="scientific">Nocardia jinanensis</name>
    <dbReference type="NCBI Taxonomy" id="382504"/>
    <lineage>
        <taxon>Bacteria</taxon>
        <taxon>Bacillati</taxon>
        <taxon>Actinomycetota</taxon>
        <taxon>Actinomycetes</taxon>
        <taxon>Mycobacteriales</taxon>
        <taxon>Nocardiaceae</taxon>
        <taxon>Nocardia</taxon>
    </lineage>
</organism>
<dbReference type="EMBL" id="BMMH01000005">
    <property type="protein sequence ID" value="GGL12777.1"/>
    <property type="molecule type" value="Genomic_DNA"/>
</dbReference>
<comment type="caution">
    <text evidence="5">The sequence shown here is derived from an EMBL/GenBank/DDBJ whole genome shotgun (WGS) entry which is preliminary data.</text>
</comment>
<evidence type="ECO:0000313" key="6">
    <source>
        <dbReference type="Proteomes" id="UP000638263"/>
    </source>
</evidence>
<gene>
    <name evidence="5" type="ORF">GCM10011588_29030</name>
</gene>
<dbReference type="PANTHER" id="PTHR43537">
    <property type="entry name" value="TRANSCRIPTIONAL REGULATOR, GNTR FAMILY"/>
    <property type="match status" value="1"/>
</dbReference>
<proteinExistence type="predicted"/>
<feature type="domain" description="HTH gntR-type" evidence="4">
    <location>
        <begin position="15"/>
        <end position="85"/>
    </location>
</feature>
<evidence type="ECO:0000256" key="2">
    <source>
        <dbReference type="ARBA" id="ARBA00023125"/>
    </source>
</evidence>
<protein>
    <recommendedName>
        <fullName evidence="4">HTH gntR-type domain-containing protein</fullName>
    </recommendedName>
</protein>
<dbReference type="Proteomes" id="UP000638263">
    <property type="component" value="Unassembled WGS sequence"/>
</dbReference>
<keyword evidence="1" id="KW-0805">Transcription regulation</keyword>
<evidence type="ECO:0000313" key="5">
    <source>
        <dbReference type="EMBL" id="GGL12777.1"/>
    </source>
</evidence>
<sequence>MADNDSPAPAASSTRKRAEQLAEEIETRILADGWLVGEMIGSEAALIEQYNVSRGVLREAIRLLEHHGSAQMRRGPGGGLFITPPELSAVSRSAALYLRFRKVDISQLVIARRTLELNNLELVGQRIRDPRVISQLKRVLDAEISEATTEGSTRYLRGFHLALADLADNPVMGLFTEICMSLQNEFVTEAKGARREKSSLAEDAAQSHKAHAAIYEALINGDIERARKRMERHLDAIGRYTIDNVASH</sequence>
<reference evidence="5" key="1">
    <citation type="journal article" date="2014" name="Int. J. Syst. Evol. Microbiol.">
        <title>Complete genome sequence of Corynebacterium casei LMG S-19264T (=DSM 44701T), isolated from a smear-ripened cheese.</title>
        <authorList>
            <consortium name="US DOE Joint Genome Institute (JGI-PGF)"/>
            <person name="Walter F."/>
            <person name="Albersmeier A."/>
            <person name="Kalinowski J."/>
            <person name="Ruckert C."/>
        </authorList>
    </citation>
    <scope>NUCLEOTIDE SEQUENCE</scope>
    <source>
        <strain evidence="5">CGMCC 4.3508</strain>
    </source>
</reference>
<dbReference type="GO" id="GO:0003677">
    <property type="term" value="F:DNA binding"/>
    <property type="evidence" value="ECO:0007669"/>
    <property type="project" value="UniProtKB-KW"/>
</dbReference>
<keyword evidence="3" id="KW-0804">Transcription</keyword>
<dbReference type="SMART" id="SM00345">
    <property type="entry name" value="HTH_GNTR"/>
    <property type="match status" value="1"/>
</dbReference>
<accession>A0A917RLP2</accession>
<dbReference type="SUPFAM" id="SSF48008">
    <property type="entry name" value="GntR ligand-binding domain-like"/>
    <property type="match status" value="1"/>
</dbReference>
<dbReference type="RefSeq" id="WP_062997712.1">
    <property type="nucleotide sequence ID" value="NZ_BMMH01000005.1"/>
</dbReference>
<name>A0A917RLP2_9NOCA</name>
<dbReference type="Gene3D" id="1.20.120.530">
    <property type="entry name" value="GntR ligand-binding domain-like"/>
    <property type="match status" value="1"/>
</dbReference>
<dbReference type="InterPro" id="IPR036390">
    <property type="entry name" value="WH_DNA-bd_sf"/>
</dbReference>
<keyword evidence="6" id="KW-1185">Reference proteome</keyword>
<dbReference type="PROSITE" id="PS50949">
    <property type="entry name" value="HTH_GNTR"/>
    <property type="match status" value="1"/>
</dbReference>
<dbReference type="InterPro" id="IPR008920">
    <property type="entry name" value="TF_FadR/GntR_C"/>
</dbReference>
<dbReference type="SUPFAM" id="SSF46785">
    <property type="entry name" value="Winged helix' DNA-binding domain"/>
    <property type="match status" value="1"/>
</dbReference>
<evidence type="ECO:0000256" key="3">
    <source>
        <dbReference type="ARBA" id="ARBA00023163"/>
    </source>
</evidence>
<dbReference type="InterPro" id="IPR036388">
    <property type="entry name" value="WH-like_DNA-bd_sf"/>
</dbReference>
<reference evidence="5" key="2">
    <citation type="submission" date="2020-09" db="EMBL/GenBank/DDBJ databases">
        <authorList>
            <person name="Sun Q."/>
            <person name="Zhou Y."/>
        </authorList>
    </citation>
    <scope>NUCLEOTIDE SEQUENCE</scope>
    <source>
        <strain evidence="5">CGMCC 4.3508</strain>
    </source>
</reference>
<keyword evidence="2" id="KW-0238">DNA-binding</keyword>
<dbReference type="SMART" id="SM00895">
    <property type="entry name" value="FCD"/>
    <property type="match status" value="1"/>
</dbReference>
<dbReference type="AlphaFoldDB" id="A0A917RLP2"/>
<dbReference type="GO" id="GO:0003700">
    <property type="term" value="F:DNA-binding transcription factor activity"/>
    <property type="evidence" value="ECO:0007669"/>
    <property type="project" value="InterPro"/>
</dbReference>